<comment type="caution">
    <text evidence="1">The sequence shown here is derived from an EMBL/GenBank/DDBJ whole genome shotgun (WGS) entry which is preliminary data.</text>
</comment>
<sequence length="133" mass="15229">MASINFELSELVDIFTRGVKMPDQIKHICCDRNKIKVTISPGMLAPNFNLFLTYDKFYKGKIVFKVSSKGSTDLVISFLDKLGFSISGNLCEFNAKHFTVDINDYLKDKFSFIEVKDIINNNSKFSIILKHNF</sequence>
<dbReference type="AlphaFoldDB" id="A0A934HW94"/>
<dbReference type="Proteomes" id="UP000622687">
    <property type="component" value="Unassembled WGS sequence"/>
</dbReference>
<dbReference type="RefSeq" id="WP_211144780.1">
    <property type="nucleotide sequence ID" value="NZ_JAEEGB010000044.1"/>
</dbReference>
<evidence type="ECO:0000313" key="1">
    <source>
        <dbReference type="EMBL" id="MBI6875435.1"/>
    </source>
</evidence>
<proteinExistence type="predicted"/>
<evidence type="ECO:0000313" key="2">
    <source>
        <dbReference type="Proteomes" id="UP000622687"/>
    </source>
</evidence>
<gene>
    <name evidence="1" type="ORF">I6U51_22440</name>
</gene>
<protein>
    <submittedName>
        <fullName evidence="1">Uncharacterized protein</fullName>
    </submittedName>
</protein>
<organism evidence="1 2">
    <name type="scientific">Clostridium aciditolerans</name>
    <dbReference type="NCBI Taxonomy" id="339861"/>
    <lineage>
        <taxon>Bacteria</taxon>
        <taxon>Bacillati</taxon>
        <taxon>Bacillota</taxon>
        <taxon>Clostridia</taxon>
        <taxon>Eubacteriales</taxon>
        <taxon>Clostridiaceae</taxon>
        <taxon>Clostridium</taxon>
    </lineage>
</organism>
<reference evidence="1" key="1">
    <citation type="submission" date="2020-12" db="EMBL/GenBank/DDBJ databases">
        <title>Clostridium thailandense sp. nov., a novel acetogenic bacterium isolated from peat land soil in Thailand.</title>
        <authorList>
            <person name="Chaikitkaew S."/>
            <person name="Birkeland N.K."/>
        </authorList>
    </citation>
    <scope>NUCLEOTIDE SEQUENCE</scope>
    <source>
        <strain evidence="1">DSM 17425</strain>
    </source>
</reference>
<name>A0A934HW94_9CLOT</name>
<keyword evidence="2" id="KW-1185">Reference proteome</keyword>
<dbReference type="EMBL" id="JAEEGB010000044">
    <property type="protein sequence ID" value="MBI6875435.1"/>
    <property type="molecule type" value="Genomic_DNA"/>
</dbReference>
<accession>A0A934HW94</accession>